<reference evidence="2 3" key="1">
    <citation type="submission" date="2024-09" db="EMBL/GenBank/DDBJ databases">
        <authorList>
            <person name="Sun Q."/>
            <person name="Mori K."/>
        </authorList>
    </citation>
    <scope>NUCLEOTIDE SEQUENCE [LARGE SCALE GENOMIC DNA]</scope>
    <source>
        <strain evidence="2 3">JCM 3143</strain>
    </source>
</reference>
<feature type="transmembrane region" description="Helical" evidence="1">
    <location>
        <begin position="216"/>
        <end position="238"/>
    </location>
</feature>
<comment type="caution">
    <text evidence="2">The sequence shown here is derived from an EMBL/GenBank/DDBJ whole genome shotgun (WGS) entry which is preliminary data.</text>
</comment>
<dbReference type="PANTHER" id="PTHR23542:SF1">
    <property type="entry name" value="MAJOR FACILITATOR SUPERFAMILY (MFS) PROFILE DOMAIN-CONTAINING PROTEIN"/>
    <property type="match status" value="1"/>
</dbReference>
<sequence>MLSTYRDCLSSPHAKYLFATNLLGRLPQGMAPLAIALYLRSQHLGFGTVGVITALYGLSMAVGGPLLGRAVDKYGQVRVLCWSAIGSGAGFLSLAWSGDGGIGVAAPSAILAGLLSPPLEPSLRALWPSVLRDRRALGAAYALDASLQEVIFMAGPLLVVLVSSLADPTAGLVVTTAAMIAGTLGFVLPEPVQAWRAEPRHPDWAGPLRSGRFRRLLVSMLFVGGSLGALNISSVVYQEHVGNAGMSGILLGVNAAGALLGGLYYGARQWRISPPRQLTLLLAGMAVCYLPMALVPPPVVAGVLVFCAGLFLSPVLACAFTIIGELAPKGTATEAFAWMITAILAGNALGSSSAGWAGQHFGLWASFLVLGIAGIASTLVFAPLLQNTAQPRAGLEAAEETGL</sequence>
<dbReference type="Pfam" id="PF07690">
    <property type="entry name" value="MFS_1"/>
    <property type="match status" value="1"/>
</dbReference>
<dbReference type="EMBL" id="JBHMBW010000049">
    <property type="protein sequence ID" value="MFB9628633.1"/>
    <property type="molecule type" value="Genomic_DNA"/>
</dbReference>
<keyword evidence="1" id="KW-0812">Transmembrane</keyword>
<dbReference type="InterPro" id="IPR036259">
    <property type="entry name" value="MFS_trans_sf"/>
</dbReference>
<keyword evidence="1" id="KW-0472">Membrane</keyword>
<feature type="transmembrane region" description="Helical" evidence="1">
    <location>
        <begin position="363"/>
        <end position="385"/>
    </location>
</feature>
<dbReference type="Gene3D" id="1.20.1250.20">
    <property type="entry name" value="MFS general substrate transporter like domains"/>
    <property type="match status" value="2"/>
</dbReference>
<evidence type="ECO:0000313" key="3">
    <source>
        <dbReference type="Proteomes" id="UP001589532"/>
    </source>
</evidence>
<gene>
    <name evidence="2" type="ORF">ACFFSA_36635</name>
</gene>
<feature type="transmembrane region" description="Helical" evidence="1">
    <location>
        <begin position="44"/>
        <end position="67"/>
    </location>
</feature>
<feature type="transmembrane region" description="Helical" evidence="1">
    <location>
        <begin position="79"/>
        <end position="96"/>
    </location>
</feature>
<evidence type="ECO:0000256" key="1">
    <source>
        <dbReference type="SAM" id="Phobius"/>
    </source>
</evidence>
<proteinExistence type="predicted"/>
<dbReference type="RefSeq" id="WP_344990593.1">
    <property type="nucleotide sequence ID" value="NZ_BAAAXV010000005.1"/>
</dbReference>
<protein>
    <submittedName>
        <fullName evidence="2">MFS transporter</fullName>
    </submittedName>
</protein>
<feature type="transmembrane region" description="Helical" evidence="1">
    <location>
        <begin position="244"/>
        <end position="266"/>
    </location>
</feature>
<keyword evidence="3" id="KW-1185">Reference proteome</keyword>
<feature type="transmembrane region" description="Helical" evidence="1">
    <location>
        <begin position="301"/>
        <end position="323"/>
    </location>
</feature>
<feature type="transmembrane region" description="Helical" evidence="1">
    <location>
        <begin position="278"/>
        <end position="295"/>
    </location>
</feature>
<feature type="transmembrane region" description="Helical" evidence="1">
    <location>
        <begin position="335"/>
        <end position="357"/>
    </location>
</feature>
<organism evidence="2 3">
    <name type="scientific">Nonomuraea helvata</name>
    <dbReference type="NCBI Taxonomy" id="37484"/>
    <lineage>
        <taxon>Bacteria</taxon>
        <taxon>Bacillati</taxon>
        <taxon>Actinomycetota</taxon>
        <taxon>Actinomycetes</taxon>
        <taxon>Streptosporangiales</taxon>
        <taxon>Streptosporangiaceae</taxon>
        <taxon>Nonomuraea</taxon>
    </lineage>
</organism>
<name>A0ABV5SAB9_9ACTN</name>
<accession>A0ABV5SAB9</accession>
<evidence type="ECO:0000313" key="2">
    <source>
        <dbReference type="EMBL" id="MFB9628633.1"/>
    </source>
</evidence>
<feature type="transmembrane region" description="Helical" evidence="1">
    <location>
        <begin position="169"/>
        <end position="188"/>
    </location>
</feature>
<dbReference type="PANTHER" id="PTHR23542">
    <property type="match status" value="1"/>
</dbReference>
<dbReference type="InterPro" id="IPR011701">
    <property type="entry name" value="MFS"/>
</dbReference>
<dbReference type="Proteomes" id="UP001589532">
    <property type="component" value="Unassembled WGS sequence"/>
</dbReference>
<dbReference type="SUPFAM" id="SSF103473">
    <property type="entry name" value="MFS general substrate transporter"/>
    <property type="match status" value="1"/>
</dbReference>
<keyword evidence="1" id="KW-1133">Transmembrane helix</keyword>